<evidence type="ECO:0000256" key="1">
    <source>
        <dbReference type="ARBA" id="ARBA00004162"/>
    </source>
</evidence>
<evidence type="ECO:0000256" key="4">
    <source>
        <dbReference type="ARBA" id="ARBA00022448"/>
    </source>
</evidence>
<sequence length="100" mass="11151">MDTNTIINFAPYLLIIAVFYFLIMRPQAKKRKEEKEFADSLKVGSKVITTSGIHGKVNQINADKGTVMIETGAGKMTFERSAISAELSKKLNEKVITKEN</sequence>
<dbReference type="Pfam" id="PF02699">
    <property type="entry name" value="YajC"/>
    <property type="match status" value="1"/>
</dbReference>
<dbReference type="InterPro" id="IPR003849">
    <property type="entry name" value="Preprotein_translocase_YajC"/>
</dbReference>
<proteinExistence type="inferred from homology"/>
<protein>
    <recommendedName>
        <fullName evidence="3">Sec translocon accessory complex subunit YajC</fullName>
    </recommendedName>
</protein>
<dbReference type="SMART" id="SM01323">
    <property type="entry name" value="YajC"/>
    <property type="match status" value="1"/>
</dbReference>
<comment type="subcellular location">
    <subcellularLocation>
        <location evidence="1">Cell membrane</location>
        <topology evidence="1">Single-pass membrane protein</topology>
    </subcellularLocation>
</comment>
<dbReference type="PANTHER" id="PTHR33909:SF1">
    <property type="entry name" value="SEC TRANSLOCON ACCESSORY COMPLEX SUBUNIT YAJC"/>
    <property type="match status" value="1"/>
</dbReference>
<evidence type="ECO:0000256" key="10">
    <source>
        <dbReference type="ARBA" id="ARBA00023136"/>
    </source>
</evidence>
<organism evidence="12 13">
    <name type="scientific">Nonlabens dokdonensis</name>
    <dbReference type="NCBI Taxonomy" id="328515"/>
    <lineage>
        <taxon>Bacteria</taxon>
        <taxon>Pseudomonadati</taxon>
        <taxon>Bacteroidota</taxon>
        <taxon>Flavobacteriia</taxon>
        <taxon>Flavobacteriales</taxon>
        <taxon>Flavobacteriaceae</taxon>
        <taxon>Nonlabens</taxon>
    </lineage>
</organism>
<keyword evidence="4" id="KW-0813">Transport</keyword>
<accession>A0ABX5Q037</accession>
<keyword evidence="7" id="KW-0653">Protein transport</keyword>
<keyword evidence="6 11" id="KW-0812">Transmembrane</keyword>
<dbReference type="NCBIfam" id="TIGR00739">
    <property type="entry name" value="yajC"/>
    <property type="match status" value="1"/>
</dbReference>
<gene>
    <name evidence="12" type="ORF">LX97_00226</name>
</gene>
<reference evidence="12 13" key="1">
    <citation type="submission" date="2018-06" db="EMBL/GenBank/DDBJ databases">
        <title>Genomic Encyclopedia of Archaeal and Bacterial Type Strains, Phase II (KMG-II): from individual species to whole genera.</title>
        <authorList>
            <person name="Goeker M."/>
        </authorList>
    </citation>
    <scope>NUCLEOTIDE SEQUENCE [LARGE SCALE GENOMIC DNA]</scope>
    <source>
        <strain evidence="12 13">DSM 17205</strain>
    </source>
</reference>
<evidence type="ECO:0000256" key="9">
    <source>
        <dbReference type="ARBA" id="ARBA00023010"/>
    </source>
</evidence>
<keyword evidence="10 11" id="KW-0472">Membrane</keyword>
<dbReference type="PRINTS" id="PR01853">
    <property type="entry name" value="YAJCTRNLCASE"/>
</dbReference>
<evidence type="ECO:0000256" key="2">
    <source>
        <dbReference type="ARBA" id="ARBA00006742"/>
    </source>
</evidence>
<evidence type="ECO:0000256" key="8">
    <source>
        <dbReference type="ARBA" id="ARBA00022989"/>
    </source>
</evidence>
<evidence type="ECO:0000313" key="13">
    <source>
        <dbReference type="Proteomes" id="UP000248584"/>
    </source>
</evidence>
<evidence type="ECO:0000313" key="12">
    <source>
        <dbReference type="EMBL" id="PZX43226.1"/>
    </source>
</evidence>
<evidence type="ECO:0000256" key="6">
    <source>
        <dbReference type="ARBA" id="ARBA00022692"/>
    </source>
</evidence>
<comment type="caution">
    <text evidence="12">The sequence shown here is derived from an EMBL/GenBank/DDBJ whole genome shotgun (WGS) entry which is preliminary data.</text>
</comment>
<evidence type="ECO:0000256" key="5">
    <source>
        <dbReference type="ARBA" id="ARBA00022475"/>
    </source>
</evidence>
<dbReference type="PANTHER" id="PTHR33909">
    <property type="entry name" value="SEC TRANSLOCON ACCESSORY COMPLEX SUBUNIT YAJC"/>
    <property type="match status" value="1"/>
</dbReference>
<evidence type="ECO:0000256" key="7">
    <source>
        <dbReference type="ARBA" id="ARBA00022927"/>
    </source>
</evidence>
<dbReference type="EMBL" id="QKZR01000001">
    <property type="protein sequence ID" value="PZX43226.1"/>
    <property type="molecule type" value="Genomic_DNA"/>
</dbReference>
<keyword evidence="9" id="KW-0811">Translocation</keyword>
<keyword evidence="13" id="KW-1185">Reference proteome</keyword>
<evidence type="ECO:0000256" key="11">
    <source>
        <dbReference type="SAM" id="Phobius"/>
    </source>
</evidence>
<dbReference type="Proteomes" id="UP000248584">
    <property type="component" value="Unassembled WGS sequence"/>
</dbReference>
<comment type="similarity">
    <text evidence="2">Belongs to the YajC family.</text>
</comment>
<name>A0ABX5Q037_9FLAO</name>
<dbReference type="RefSeq" id="WP_015361029.1">
    <property type="nucleotide sequence ID" value="NZ_QKZR01000001.1"/>
</dbReference>
<evidence type="ECO:0000256" key="3">
    <source>
        <dbReference type="ARBA" id="ARBA00014962"/>
    </source>
</evidence>
<keyword evidence="8 11" id="KW-1133">Transmembrane helix</keyword>
<feature type="transmembrane region" description="Helical" evidence="11">
    <location>
        <begin position="6"/>
        <end position="23"/>
    </location>
</feature>
<keyword evidence="5" id="KW-1003">Cell membrane</keyword>